<gene>
    <name evidence="1" type="ORF">QFZ53_001517</name>
</gene>
<organism evidence="1 2">
    <name type="scientific">Microbacterium natoriense</name>
    <dbReference type="NCBI Taxonomy" id="284570"/>
    <lineage>
        <taxon>Bacteria</taxon>
        <taxon>Bacillati</taxon>
        <taxon>Actinomycetota</taxon>
        <taxon>Actinomycetes</taxon>
        <taxon>Micrococcales</taxon>
        <taxon>Microbacteriaceae</taxon>
        <taxon>Microbacterium</taxon>
    </lineage>
</organism>
<dbReference type="EMBL" id="JAUSXV010000001">
    <property type="protein sequence ID" value="MDQ0647321.1"/>
    <property type="molecule type" value="Genomic_DNA"/>
</dbReference>
<accession>A0AAW8EUY8</accession>
<sequence length="244" mass="26412">MPSARDLAADVEALAGLPPGPTERFLGYALMSLPFASGQVLGLRRFPVTSVGPGYTSVWSRTPDGAWRIYTTIDASLSCPRYFGSALEATSVHDIAVEWSDDRRFSVRIDDDIDLRWDVVLTTTPMSRMMSAMAGGLPHAAWQSERFLSMLGGMAGPALGAGRIGMTGDTPNRQRFRARLDRMWVVESSLASLHGESLGPVAPLAEQTRLGGFWMPQRGIFMIGGAEFDPRDAGEHPPTTRAAA</sequence>
<reference evidence="1 2" key="1">
    <citation type="submission" date="2023-07" db="EMBL/GenBank/DDBJ databases">
        <title>Comparative genomics of wheat-associated soil bacteria to identify genetic determinants of phenazine resistance.</title>
        <authorList>
            <person name="Mouncey N."/>
        </authorList>
    </citation>
    <scope>NUCLEOTIDE SEQUENCE [LARGE SCALE GENOMIC DNA]</scope>
    <source>
        <strain evidence="1 2">W4I9-1</strain>
    </source>
</reference>
<evidence type="ECO:0000313" key="2">
    <source>
        <dbReference type="Proteomes" id="UP001244427"/>
    </source>
</evidence>
<keyword evidence="2" id="KW-1185">Reference proteome</keyword>
<protein>
    <submittedName>
        <fullName evidence="1">Uncharacterized protein</fullName>
    </submittedName>
</protein>
<evidence type="ECO:0000313" key="1">
    <source>
        <dbReference type="EMBL" id="MDQ0647321.1"/>
    </source>
</evidence>
<proteinExistence type="predicted"/>
<name>A0AAW8EUY8_9MICO</name>
<dbReference type="RefSeq" id="WP_307295120.1">
    <property type="nucleotide sequence ID" value="NZ_JAUSXV010000001.1"/>
</dbReference>
<comment type="caution">
    <text evidence="1">The sequence shown here is derived from an EMBL/GenBank/DDBJ whole genome shotgun (WGS) entry which is preliminary data.</text>
</comment>
<dbReference type="Proteomes" id="UP001244427">
    <property type="component" value="Unassembled WGS sequence"/>
</dbReference>
<dbReference type="AlphaFoldDB" id="A0AAW8EUY8"/>